<dbReference type="EMBL" id="JAFIRN010000007">
    <property type="protein sequence ID" value="KAG5845199.1"/>
    <property type="molecule type" value="Genomic_DNA"/>
</dbReference>
<evidence type="ECO:0000313" key="2">
    <source>
        <dbReference type="Proteomes" id="UP001044222"/>
    </source>
</evidence>
<keyword evidence="2" id="KW-1185">Reference proteome</keyword>
<reference evidence="1" key="1">
    <citation type="submission" date="2021-01" db="EMBL/GenBank/DDBJ databases">
        <title>A chromosome-scale assembly of European eel, Anguilla anguilla.</title>
        <authorList>
            <person name="Henkel C."/>
            <person name="Jong-Raadsen S.A."/>
            <person name="Dufour S."/>
            <person name="Weltzien F.-A."/>
            <person name="Palstra A.P."/>
            <person name="Pelster B."/>
            <person name="Spaink H.P."/>
            <person name="Van Den Thillart G.E."/>
            <person name="Jansen H."/>
            <person name="Zahm M."/>
            <person name="Klopp C."/>
            <person name="Cedric C."/>
            <person name="Louis A."/>
            <person name="Berthelot C."/>
            <person name="Parey E."/>
            <person name="Roest Crollius H."/>
            <person name="Montfort J."/>
            <person name="Robinson-Rechavi M."/>
            <person name="Bucao C."/>
            <person name="Bouchez O."/>
            <person name="Gislard M."/>
            <person name="Lluch J."/>
            <person name="Milhes M."/>
            <person name="Lampietro C."/>
            <person name="Lopez Roques C."/>
            <person name="Donnadieu C."/>
            <person name="Braasch I."/>
            <person name="Desvignes T."/>
            <person name="Postlethwait J."/>
            <person name="Bobe J."/>
            <person name="Guiguen Y."/>
            <person name="Dirks R."/>
        </authorList>
    </citation>
    <scope>NUCLEOTIDE SEQUENCE</scope>
    <source>
        <strain evidence="1">Tag_6206</strain>
        <tissue evidence="1">Liver</tissue>
    </source>
</reference>
<proteinExistence type="predicted"/>
<dbReference type="InterPro" id="IPR029058">
    <property type="entry name" value="AB_hydrolase_fold"/>
</dbReference>
<sequence>MLTHSLKKVWLAYNIRTLGTAISMAARPVTASGVTAHKISKKVTFYANESAAAAPHGPPQVGGVRPLLVLFPWLGSRPKALSKYCEIYFRVGFDVLIVESELSQFLWPRWGLEYGANILDLLQDDRFVSRPLLVHAFSIGGYLFAQMLTHIARDPQRYRGVTERVQGQVYDSLVDGSLERIAVGLGKSMFPNFEGLVRWLSLLYFRALEKQTLEQLNSAVVEFWNNPITAPSLFFYSEDDPLCDPRKLEELMELWSKRGTPVQCRKWARSIHAGHLRQHPQEYLTTLEHFLCTLNLVPLKAKI</sequence>
<name>A0A9D3MB15_ANGAN</name>
<dbReference type="Pfam" id="PF05705">
    <property type="entry name" value="DUF829"/>
    <property type="match status" value="1"/>
</dbReference>
<evidence type="ECO:0000313" key="1">
    <source>
        <dbReference type="EMBL" id="KAG5845199.1"/>
    </source>
</evidence>
<gene>
    <name evidence="1" type="ORF">ANANG_G00136290</name>
</gene>
<dbReference type="Proteomes" id="UP001044222">
    <property type="component" value="Chromosome 7"/>
</dbReference>
<dbReference type="AlphaFoldDB" id="A0A9D3MB15"/>
<organism evidence="1 2">
    <name type="scientific">Anguilla anguilla</name>
    <name type="common">European freshwater eel</name>
    <name type="synonym">Muraena anguilla</name>
    <dbReference type="NCBI Taxonomy" id="7936"/>
    <lineage>
        <taxon>Eukaryota</taxon>
        <taxon>Metazoa</taxon>
        <taxon>Chordata</taxon>
        <taxon>Craniata</taxon>
        <taxon>Vertebrata</taxon>
        <taxon>Euteleostomi</taxon>
        <taxon>Actinopterygii</taxon>
        <taxon>Neopterygii</taxon>
        <taxon>Teleostei</taxon>
        <taxon>Anguilliformes</taxon>
        <taxon>Anguillidae</taxon>
        <taxon>Anguilla</taxon>
    </lineage>
</organism>
<comment type="caution">
    <text evidence="1">The sequence shown here is derived from an EMBL/GenBank/DDBJ whole genome shotgun (WGS) entry which is preliminary data.</text>
</comment>
<dbReference type="PANTHER" id="PTHR20908">
    <property type="entry name" value="LD15586P"/>
    <property type="match status" value="1"/>
</dbReference>
<dbReference type="InterPro" id="IPR008547">
    <property type="entry name" value="DUF829_TMEM53"/>
</dbReference>
<dbReference type="Gene3D" id="3.40.50.1820">
    <property type="entry name" value="alpha/beta hydrolase"/>
    <property type="match status" value="1"/>
</dbReference>
<dbReference type="GO" id="GO:0017171">
    <property type="term" value="F:serine hydrolase activity"/>
    <property type="evidence" value="ECO:0007669"/>
    <property type="project" value="TreeGrafter"/>
</dbReference>
<dbReference type="SUPFAM" id="SSF53474">
    <property type="entry name" value="alpha/beta-Hydrolases"/>
    <property type="match status" value="1"/>
</dbReference>
<accession>A0A9D3MB15</accession>
<protein>
    <submittedName>
        <fullName evidence="1">Uncharacterized protein</fullName>
    </submittedName>
</protein>
<dbReference type="PANTHER" id="PTHR20908:SF4">
    <property type="entry name" value="SI:DKEY-5I3.5"/>
    <property type="match status" value="1"/>
</dbReference>